<dbReference type="Gene3D" id="3.40.50.12780">
    <property type="entry name" value="N-terminal domain of ligase-like"/>
    <property type="match status" value="1"/>
</dbReference>
<dbReference type="Pfam" id="PF16177">
    <property type="entry name" value="ACAS_N"/>
    <property type="match status" value="1"/>
</dbReference>
<keyword evidence="7" id="KW-0963">Cytoplasm</keyword>
<keyword evidence="6 7" id="KW-0067">ATP-binding</keyword>
<evidence type="ECO:0000256" key="3">
    <source>
        <dbReference type="ARBA" id="ARBA00015326"/>
    </source>
</evidence>
<comment type="function">
    <text evidence="7">Converts acetoacetate to acetoacetyl-CoA in the cytosol.</text>
</comment>
<dbReference type="Pfam" id="PF00501">
    <property type="entry name" value="AMP-binding"/>
    <property type="match status" value="1"/>
</dbReference>
<evidence type="ECO:0000259" key="9">
    <source>
        <dbReference type="Pfam" id="PF00501"/>
    </source>
</evidence>
<comment type="subcellular location">
    <subcellularLocation>
        <location evidence="7">Cytoplasm</location>
        <location evidence="7">Cytosol</location>
    </subcellularLocation>
</comment>
<evidence type="ECO:0000256" key="5">
    <source>
        <dbReference type="ARBA" id="ARBA00022741"/>
    </source>
</evidence>
<dbReference type="GO" id="GO:0030729">
    <property type="term" value="F:acetoacetate-CoA ligase activity"/>
    <property type="evidence" value="ECO:0007669"/>
    <property type="project" value="UniProtKB-UniRule"/>
</dbReference>
<evidence type="ECO:0000256" key="1">
    <source>
        <dbReference type="ARBA" id="ARBA00006432"/>
    </source>
</evidence>
<organism evidence="11 12">
    <name type="scientific">Diploscapter pachys</name>
    <dbReference type="NCBI Taxonomy" id="2018661"/>
    <lineage>
        <taxon>Eukaryota</taxon>
        <taxon>Metazoa</taxon>
        <taxon>Ecdysozoa</taxon>
        <taxon>Nematoda</taxon>
        <taxon>Chromadorea</taxon>
        <taxon>Rhabditida</taxon>
        <taxon>Rhabditina</taxon>
        <taxon>Rhabditomorpha</taxon>
        <taxon>Rhabditoidea</taxon>
        <taxon>Rhabditidae</taxon>
        <taxon>Diploscapter</taxon>
    </lineage>
</organism>
<dbReference type="STRING" id="2018661.A0A2A2L3V7"/>
<protein>
    <recommendedName>
        <fullName evidence="3 7">Acetoacetyl-CoA synthetase</fullName>
        <ecNumber evidence="2 7">6.2.1.16</ecNumber>
    </recommendedName>
</protein>
<dbReference type="NCBIfam" id="TIGR01217">
    <property type="entry name" value="ac_ac_CoA_syn"/>
    <property type="match status" value="1"/>
</dbReference>
<reference evidence="11 12" key="1">
    <citation type="journal article" date="2017" name="Curr. Biol.">
        <title>Genome architecture and evolution of a unichromosomal asexual nematode.</title>
        <authorList>
            <person name="Fradin H."/>
            <person name="Zegar C."/>
            <person name="Gutwein M."/>
            <person name="Lucas J."/>
            <person name="Kovtun M."/>
            <person name="Corcoran D."/>
            <person name="Baugh L.R."/>
            <person name="Kiontke K."/>
            <person name="Gunsalus K."/>
            <person name="Fitch D.H."/>
            <person name="Piano F."/>
        </authorList>
    </citation>
    <scope>NUCLEOTIDE SEQUENCE [LARGE SCALE GENOMIC DNA]</scope>
    <source>
        <strain evidence="11">PF1309</strain>
    </source>
</reference>
<keyword evidence="4 7" id="KW-0436">Ligase</keyword>
<dbReference type="InterPro" id="IPR000873">
    <property type="entry name" value="AMP-dep_synth/lig_dom"/>
</dbReference>
<dbReference type="AlphaFoldDB" id="A0A2A2L3V7"/>
<dbReference type="EMBL" id="LIAE01007221">
    <property type="protein sequence ID" value="PAV80941.1"/>
    <property type="molecule type" value="Genomic_DNA"/>
</dbReference>
<dbReference type="OrthoDB" id="10253869at2759"/>
<dbReference type="Proteomes" id="UP000218231">
    <property type="component" value="Unassembled WGS sequence"/>
</dbReference>
<proteinExistence type="inferred from homology"/>
<feature type="domain" description="AMP-dependent synthetase/ligase" evidence="9">
    <location>
        <begin position="136"/>
        <end position="510"/>
    </location>
</feature>
<keyword evidence="5 7" id="KW-0547">Nucleotide-binding</keyword>
<dbReference type="PANTHER" id="PTHR42921:SF1">
    <property type="entry name" value="ACETOACETYL-COA SYNTHETASE"/>
    <property type="match status" value="1"/>
</dbReference>
<dbReference type="SUPFAM" id="SSF56801">
    <property type="entry name" value="Acetyl-CoA synthetase-like"/>
    <property type="match status" value="1"/>
</dbReference>
<evidence type="ECO:0000313" key="12">
    <source>
        <dbReference type="Proteomes" id="UP000218231"/>
    </source>
</evidence>
<keyword evidence="7" id="KW-0443">Lipid metabolism</keyword>
<dbReference type="GO" id="GO:0005524">
    <property type="term" value="F:ATP binding"/>
    <property type="evidence" value="ECO:0007669"/>
    <property type="project" value="UniProtKB-UniRule"/>
</dbReference>
<evidence type="ECO:0000259" key="10">
    <source>
        <dbReference type="Pfam" id="PF16177"/>
    </source>
</evidence>
<comment type="caution">
    <text evidence="11">The sequence shown here is derived from an EMBL/GenBank/DDBJ whole genome shotgun (WGS) entry which is preliminary data.</text>
</comment>
<dbReference type="GO" id="GO:0005829">
    <property type="term" value="C:cytosol"/>
    <property type="evidence" value="ECO:0007669"/>
    <property type="project" value="UniProtKB-SubCell"/>
</dbReference>
<dbReference type="InterPro" id="IPR032387">
    <property type="entry name" value="ACAS_N"/>
</dbReference>
<dbReference type="Gene3D" id="3.30.300.30">
    <property type="match status" value="1"/>
</dbReference>
<feature type="region of interest" description="Disordered" evidence="8">
    <location>
        <begin position="1"/>
        <end position="25"/>
    </location>
</feature>
<dbReference type="PROSITE" id="PS00455">
    <property type="entry name" value="AMP_BINDING"/>
    <property type="match status" value="1"/>
</dbReference>
<keyword evidence="12" id="KW-1185">Reference proteome</keyword>
<dbReference type="EC" id="6.2.1.16" evidence="2 7"/>
<dbReference type="InterPro" id="IPR045851">
    <property type="entry name" value="AMP-bd_C_sf"/>
</dbReference>
<dbReference type="NCBIfam" id="NF002937">
    <property type="entry name" value="PRK03584.1"/>
    <property type="match status" value="1"/>
</dbReference>
<keyword evidence="7" id="KW-0276">Fatty acid metabolism</keyword>
<comment type="catalytic activity">
    <reaction evidence="7">
        <text>acetoacetate + ATP + CoA = acetoacetyl-CoA + AMP + diphosphate</text>
        <dbReference type="Rhea" id="RHEA:16117"/>
        <dbReference type="ChEBI" id="CHEBI:13705"/>
        <dbReference type="ChEBI" id="CHEBI:30616"/>
        <dbReference type="ChEBI" id="CHEBI:33019"/>
        <dbReference type="ChEBI" id="CHEBI:57286"/>
        <dbReference type="ChEBI" id="CHEBI:57287"/>
        <dbReference type="ChEBI" id="CHEBI:456215"/>
        <dbReference type="EC" id="6.2.1.16"/>
    </reaction>
</comment>
<evidence type="ECO:0000256" key="8">
    <source>
        <dbReference type="SAM" id="MobiDB-lite"/>
    </source>
</evidence>
<dbReference type="InterPro" id="IPR042099">
    <property type="entry name" value="ANL_N_sf"/>
</dbReference>
<comment type="similarity">
    <text evidence="1 7">Belongs to the ATP-dependent AMP-binding enzyme family.</text>
</comment>
<dbReference type="InterPro" id="IPR005914">
    <property type="entry name" value="Acac_CoA_synth"/>
</dbReference>
<gene>
    <name evidence="11" type="ORF">WR25_04776</name>
</gene>
<evidence type="ECO:0000256" key="2">
    <source>
        <dbReference type="ARBA" id="ARBA00012988"/>
    </source>
</evidence>
<name>A0A2A2L3V7_9BILA</name>
<dbReference type="PANTHER" id="PTHR42921">
    <property type="entry name" value="ACETOACETYL-COA SYNTHETASE"/>
    <property type="match status" value="1"/>
</dbReference>
<evidence type="ECO:0000256" key="6">
    <source>
        <dbReference type="ARBA" id="ARBA00022840"/>
    </source>
</evidence>
<accession>A0A2A2L3V7</accession>
<dbReference type="GO" id="GO:0006631">
    <property type="term" value="P:fatty acid metabolic process"/>
    <property type="evidence" value="ECO:0007669"/>
    <property type="project" value="UniProtKB-UniRule"/>
</dbReference>
<feature type="compositionally biased region" description="Polar residues" evidence="8">
    <location>
        <begin position="14"/>
        <end position="25"/>
    </location>
</feature>
<evidence type="ECO:0000256" key="4">
    <source>
        <dbReference type="ARBA" id="ARBA00022598"/>
    </source>
</evidence>
<feature type="domain" description="Acetyl-coenzyme A synthetase N-terminal" evidence="10">
    <location>
        <begin position="72"/>
        <end position="130"/>
    </location>
</feature>
<sequence>MGPPTGMNHCEVATNGSTASGDTSPIKSVDDINLPDNGLHAQFYQPPANLNTQELQFKRIIEKKYNVQLANYRDFHAWSCKNYDVFWEDLVHFAKIKLGGSYKQVIDKSKKISDFPKWFDNATLNYTENCLRGNDNDPAFISAHLNCETITHTYAQLRDDIERIGMALRNSGVKMGDTICGFMPNSYETAVALFASAAIGATWCSASVDFGHAGVLDRFRQVKPKILFTVEAVTYKNKRFDLTEKLNKVVEGLPSLEKIVLVNNLNSHINFDSYSHSEKFVNFDSFKVPSSEVPSPFHYEQVPFSHPLFVMFSSGTTGIPKCIVHTTGGTLLKHVEEHLIQGDSRPEDRMLFYTTCGWMMYNWLISFLYCGGSIVLYDESPLEPDPHILLKIAAKTKCTMLGMGAKLYDEFTKMNVDFKSLYDLSNLRTVYSTGSPLKAASFEFINDHIQPKVLIASISGGTDIIGCFMGGSFSLPVVPGECQCLFLGMDVKAFDSNGRPIEDEQGELVCLTPFPSMPSHFLGDENHKKYKKAYFERFDGIWAHGDYCQISSVTGGVVMLGRSDATLNRGGVRIGTAEIYSVVDTFSEISDCIVAGQNRPDVEDEHIILFVKMSEEQKLTDETRRKLSLQIRTLMSPRHVPNAIHEIADIPYTNSGKKVELAVKQVINGETAANTSSLRNPESLNHFAKFQIKQ</sequence>
<dbReference type="InterPro" id="IPR020845">
    <property type="entry name" value="AMP-binding_CS"/>
</dbReference>
<evidence type="ECO:0000256" key="7">
    <source>
        <dbReference type="RuleBase" id="RU367019"/>
    </source>
</evidence>
<evidence type="ECO:0000313" key="11">
    <source>
        <dbReference type="EMBL" id="PAV80941.1"/>
    </source>
</evidence>